<organism evidence="2 3">
    <name type="scientific">Acidianus hospitalis</name>
    <dbReference type="NCBI Taxonomy" id="563177"/>
    <lineage>
        <taxon>Archaea</taxon>
        <taxon>Thermoproteota</taxon>
        <taxon>Thermoprotei</taxon>
        <taxon>Sulfolobales</taxon>
        <taxon>Sulfolobaceae</taxon>
        <taxon>Acidianus</taxon>
    </lineage>
</organism>
<dbReference type="Pfam" id="PF04014">
    <property type="entry name" value="MazE_antitoxin"/>
    <property type="match status" value="1"/>
</dbReference>
<gene>
    <name evidence="2" type="ORF">DDW13_04830</name>
</gene>
<dbReference type="InterPro" id="IPR037914">
    <property type="entry name" value="SpoVT-AbrB_sf"/>
</dbReference>
<dbReference type="Proteomes" id="UP000245638">
    <property type="component" value="Unassembled WGS sequence"/>
</dbReference>
<protein>
    <submittedName>
        <fullName evidence="2">AbrB family transcriptional regulator</fullName>
    </submittedName>
</protein>
<dbReference type="Gene3D" id="2.10.260.10">
    <property type="match status" value="1"/>
</dbReference>
<dbReference type="InterPro" id="IPR007159">
    <property type="entry name" value="SpoVT-AbrB_dom"/>
</dbReference>
<dbReference type="AlphaFoldDB" id="A0A2T9X622"/>
<sequence>MVYQLKVRKKGIVILPKDVRVKLSINENDILIANIEGDKLVLRPLKPKIVRVDPKVVEDILKEEGEAERKKEEGIFDGS</sequence>
<dbReference type="EMBL" id="QEFD01000138">
    <property type="protein sequence ID" value="PVU75547.1"/>
    <property type="molecule type" value="Genomic_DNA"/>
</dbReference>
<evidence type="ECO:0000259" key="1">
    <source>
        <dbReference type="SMART" id="SM00966"/>
    </source>
</evidence>
<name>A0A2T9X622_9CREN</name>
<evidence type="ECO:0000313" key="2">
    <source>
        <dbReference type="EMBL" id="PVU75547.1"/>
    </source>
</evidence>
<feature type="domain" description="SpoVT-AbrB" evidence="1">
    <location>
        <begin position="5"/>
        <end position="50"/>
    </location>
</feature>
<comment type="caution">
    <text evidence="2">The sequence shown here is derived from an EMBL/GenBank/DDBJ whole genome shotgun (WGS) entry which is preliminary data.</text>
</comment>
<accession>A0A2T9X622</accession>
<evidence type="ECO:0000313" key="3">
    <source>
        <dbReference type="Proteomes" id="UP000245638"/>
    </source>
</evidence>
<dbReference type="SMART" id="SM00966">
    <property type="entry name" value="SpoVT_AbrB"/>
    <property type="match status" value="1"/>
</dbReference>
<dbReference type="NCBIfam" id="TIGR01439">
    <property type="entry name" value="lp_hng_hel_AbrB"/>
    <property type="match status" value="1"/>
</dbReference>
<dbReference type="GO" id="GO:0003677">
    <property type="term" value="F:DNA binding"/>
    <property type="evidence" value="ECO:0007669"/>
    <property type="project" value="InterPro"/>
</dbReference>
<dbReference type="SUPFAM" id="SSF89447">
    <property type="entry name" value="AbrB/MazE/MraZ-like"/>
    <property type="match status" value="1"/>
</dbReference>
<proteinExistence type="predicted"/>
<reference evidence="2 3" key="1">
    <citation type="journal article" date="2015" name="Appl. Environ. Microbiol.">
        <title>Nanoarchaeota, Their Sulfolobales Host, and Nanoarchaeota Virus Distribution across Yellowstone National Park Hot Springs.</title>
        <authorList>
            <person name="Munson-McGee J.H."/>
            <person name="Field E.K."/>
            <person name="Bateson M."/>
            <person name="Rooney C."/>
            <person name="Stepanauskas R."/>
            <person name="Young M.J."/>
        </authorList>
    </citation>
    <scope>NUCLEOTIDE SEQUENCE [LARGE SCALE GENOMIC DNA]</scope>
    <source>
        <strain evidence="2">SCGC AC-742_N10</strain>
    </source>
</reference>